<accession>A0ABN1MCY6</accession>
<proteinExistence type="predicted"/>
<dbReference type="InterPro" id="IPR005151">
    <property type="entry name" value="Tail-specific_protease"/>
</dbReference>
<dbReference type="EMBL" id="BAAAFG010000001">
    <property type="protein sequence ID" value="GAA0870931.1"/>
    <property type="molecule type" value="Genomic_DNA"/>
</dbReference>
<evidence type="ECO:0000313" key="3">
    <source>
        <dbReference type="Proteomes" id="UP001500507"/>
    </source>
</evidence>
<feature type="domain" description="Tail specific protease" evidence="1">
    <location>
        <begin position="199"/>
        <end position="450"/>
    </location>
</feature>
<dbReference type="PANTHER" id="PTHR11261">
    <property type="entry name" value="INTERPHOTORECEPTOR RETINOID-BINDING PROTEIN"/>
    <property type="match status" value="1"/>
</dbReference>
<dbReference type="Proteomes" id="UP001500507">
    <property type="component" value="Unassembled WGS sequence"/>
</dbReference>
<dbReference type="Pfam" id="PF03572">
    <property type="entry name" value="Peptidase_S41"/>
    <property type="match status" value="1"/>
</dbReference>
<reference evidence="2 3" key="1">
    <citation type="journal article" date="2019" name="Int. J. Syst. Evol. Microbiol.">
        <title>The Global Catalogue of Microorganisms (GCM) 10K type strain sequencing project: providing services to taxonomists for standard genome sequencing and annotation.</title>
        <authorList>
            <consortium name="The Broad Institute Genomics Platform"/>
            <consortium name="The Broad Institute Genome Sequencing Center for Infectious Disease"/>
            <person name="Wu L."/>
            <person name="Ma J."/>
        </authorList>
    </citation>
    <scope>NUCLEOTIDE SEQUENCE [LARGE SCALE GENOMIC DNA]</scope>
    <source>
        <strain evidence="2 3">JCM 16082</strain>
    </source>
</reference>
<gene>
    <name evidence="2" type="ORF">GCM10009117_00760</name>
</gene>
<sequence>MEEIQEDLHVFDSILRTKSSYQGLNGYYYREDLDLFLNENNGKSISKTEFGILLSKIIGKIGDRHAYIKGYDLPESLYFPMSFAPYQEKVLVIERDNVTKKYNLWDTKFPYISKINHIPIDTILSQILPNEALAPKKSYLLRSVRDLRDIETAFRLMNMELPNPLSITLKNDQEIEKEVKVTLVERTKRAKIWDERYNKPNFFFDRDDKKINDPNVIKTFFRYENDYGYIQIPSMIDKQDSPVYFDLLNKFMTSVKNSQFLIIDVRDNGGGNREFINELAGYFIHKDSIHVVNVAQQRRILLQNDNFKERLNARYLYSNNQLNEQEQSAVAKFTSSFQPIYQMNDNKYSENHYFILNGKDLSKDKYHYNKPVYILANERTFSAASILVSVFKNLPNITIAGITTDGSSGNSERFKLPNSGLRVKISTMVSFQKDGNILDGMGTKPDIIIERNLDQIFFKEDHQLKKLIEIAKSN</sequence>
<evidence type="ECO:0000313" key="2">
    <source>
        <dbReference type="EMBL" id="GAA0870931.1"/>
    </source>
</evidence>
<dbReference type="SMART" id="SM00245">
    <property type="entry name" value="TSPc"/>
    <property type="match status" value="1"/>
</dbReference>
<dbReference type="PANTHER" id="PTHR11261:SF3">
    <property type="entry name" value="RETINOL-BINDING PROTEIN 3"/>
    <property type="match status" value="1"/>
</dbReference>
<name>A0ABN1MCY6_9FLAO</name>
<protein>
    <recommendedName>
        <fullName evidence="1">Tail specific protease domain-containing protein</fullName>
    </recommendedName>
</protein>
<dbReference type="SUPFAM" id="SSF52096">
    <property type="entry name" value="ClpP/crotonase"/>
    <property type="match status" value="1"/>
</dbReference>
<organism evidence="2 3">
    <name type="scientific">Gangjinia marincola</name>
    <dbReference type="NCBI Taxonomy" id="578463"/>
    <lineage>
        <taxon>Bacteria</taxon>
        <taxon>Pseudomonadati</taxon>
        <taxon>Bacteroidota</taxon>
        <taxon>Flavobacteriia</taxon>
        <taxon>Flavobacteriales</taxon>
        <taxon>Flavobacteriaceae</taxon>
        <taxon>Gangjinia</taxon>
    </lineage>
</organism>
<evidence type="ECO:0000259" key="1">
    <source>
        <dbReference type="SMART" id="SM00245"/>
    </source>
</evidence>
<dbReference type="InterPro" id="IPR029045">
    <property type="entry name" value="ClpP/crotonase-like_dom_sf"/>
</dbReference>
<keyword evidence="3" id="KW-1185">Reference proteome</keyword>
<comment type="caution">
    <text evidence="2">The sequence shown here is derived from an EMBL/GenBank/DDBJ whole genome shotgun (WGS) entry which is preliminary data.</text>
</comment>
<dbReference type="Gene3D" id="3.90.226.10">
    <property type="entry name" value="2-enoyl-CoA Hydratase, Chain A, domain 1"/>
    <property type="match status" value="1"/>
</dbReference>